<organism evidence="1 2">
    <name type="scientific">Tenacibaculum polynesiense</name>
    <dbReference type="NCBI Taxonomy" id="3137857"/>
    <lineage>
        <taxon>Bacteria</taxon>
        <taxon>Pseudomonadati</taxon>
        <taxon>Bacteroidota</taxon>
        <taxon>Flavobacteriia</taxon>
        <taxon>Flavobacteriales</taxon>
        <taxon>Flavobacteriaceae</taxon>
        <taxon>Tenacibaculum</taxon>
    </lineage>
</organism>
<sequence length="85" mass="9548">MSCCGQKRMKLKEYYQSKKIKDTIDTISLNSKKTTFKYIGKGSLSIQGVISGTTYNFSTKNSIIEVQEIDASALFAEPMLKSMHL</sequence>
<accession>A0ABP1EWB5</accession>
<comment type="caution">
    <text evidence="1">The sequence shown here is derived from an EMBL/GenBank/DDBJ whole genome shotgun (WGS) entry which is preliminary data.</text>
</comment>
<proteinExistence type="predicted"/>
<evidence type="ECO:0000313" key="2">
    <source>
        <dbReference type="Proteomes" id="UP001497527"/>
    </source>
</evidence>
<evidence type="ECO:0000313" key="1">
    <source>
        <dbReference type="EMBL" id="CAL2101591.1"/>
    </source>
</evidence>
<dbReference type="Proteomes" id="UP001497527">
    <property type="component" value="Unassembled WGS sequence"/>
</dbReference>
<gene>
    <name evidence="1" type="ORF">T190423A01A_10154</name>
</gene>
<protein>
    <submittedName>
        <fullName evidence="1">Uncharacterized protein</fullName>
    </submittedName>
</protein>
<name>A0ABP1EWB5_9FLAO</name>
<keyword evidence="2" id="KW-1185">Reference proteome</keyword>
<reference evidence="1 2" key="1">
    <citation type="submission" date="2024-05" db="EMBL/GenBank/DDBJ databases">
        <authorList>
            <person name="Duchaud E."/>
        </authorList>
    </citation>
    <scope>NUCLEOTIDE SEQUENCE [LARGE SCALE GENOMIC DNA]</scope>
    <source>
        <strain evidence="1">Ena-SAMPLE-TAB-13-05-2024-13:56:06:370-140308</strain>
    </source>
</reference>
<dbReference type="EMBL" id="CAXJIO010000010">
    <property type="protein sequence ID" value="CAL2101591.1"/>
    <property type="molecule type" value="Genomic_DNA"/>
</dbReference>